<accession>L7CHN5</accession>
<proteinExistence type="predicted"/>
<reference evidence="1 2" key="1">
    <citation type="journal article" date="2013" name="Mar. Genomics">
        <title>Expression of sulfatases in Rhodopirellula baltica and the diversity of sulfatases in the genus Rhodopirellula.</title>
        <authorList>
            <person name="Wegner C.E."/>
            <person name="Richter-Heitmann T."/>
            <person name="Klindworth A."/>
            <person name="Klockow C."/>
            <person name="Richter M."/>
            <person name="Achstetter T."/>
            <person name="Glockner F.O."/>
            <person name="Harder J."/>
        </authorList>
    </citation>
    <scope>NUCLEOTIDE SEQUENCE [LARGE SCALE GENOMIC DNA]</scope>
    <source>
        <strain evidence="1 2">SWK14</strain>
    </source>
</reference>
<name>L7CHN5_RHOBT</name>
<gene>
    <name evidence="1" type="ORF">RBSWK_02325</name>
</gene>
<dbReference type="Proteomes" id="UP000010959">
    <property type="component" value="Unassembled WGS sequence"/>
</dbReference>
<sequence>MTLSKRSPNCANGKIVGRSGLDKFELLTSWSLIGVWYGEWFTLTALMNEANLVTWCTFGFCSFCVSTFAMQCGETIESLRSSVLDHTMQVTAVVLP</sequence>
<protein>
    <submittedName>
        <fullName evidence="1">Uncharacterized protein</fullName>
    </submittedName>
</protein>
<evidence type="ECO:0000313" key="1">
    <source>
        <dbReference type="EMBL" id="ELP33779.1"/>
    </source>
</evidence>
<dbReference type="EMBL" id="AMWG01000045">
    <property type="protein sequence ID" value="ELP33779.1"/>
    <property type="molecule type" value="Genomic_DNA"/>
</dbReference>
<organism evidence="1 2">
    <name type="scientific">Rhodopirellula baltica SWK14</name>
    <dbReference type="NCBI Taxonomy" id="993516"/>
    <lineage>
        <taxon>Bacteria</taxon>
        <taxon>Pseudomonadati</taxon>
        <taxon>Planctomycetota</taxon>
        <taxon>Planctomycetia</taxon>
        <taxon>Pirellulales</taxon>
        <taxon>Pirellulaceae</taxon>
        <taxon>Rhodopirellula</taxon>
    </lineage>
</organism>
<dbReference type="PATRIC" id="fig|993516.3.peg.2476"/>
<dbReference type="AlphaFoldDB" id="L7CHN5"/>
<evidence type="ECO:0000313" key="2">
    <source>
        <dbReference type="Proteomes" id="UP000010959"/>
    </source>
</evidence>
<comment type="caution">
    <text evidence="1">The sequence shown here is derived from an EMBL/GenBank/DDBJ whole genome shotgun (WGS) entry which is preliminary data.</text>
</comment>